<feature type="compositionally biased region" description="Low complexity" evidence="1">
    <location>
        <begin position="1"/>
        <end position="23"/>
    </location>
</feature>
<feature type="region of interest" description="Disordered" evidence="1">
    <location>
        <begin position="1"/>
        <end position="24"/>
    </location>
</feature>
<dbReference type="EMBL" id="HBEO01004157">
    <property type="protein sequence ID" value="CAD8470377.1"/>
    <property type="molecule type" value="Transcribed_RNA"/>
</dbReference>
<dbReference type="InterPro" id="IPR001849">
    <property type="entry name" value="PH_domain"/>
</dbReference>
<dbReference type="SMART" id="SM00233">
    <property type="entry name" value="PH"/>
    <property type="match status" value="1"/>
</dbReference>
<dbReference type="PROSITE" id="PS50003">
    <property type="entry name" value="PH_DOMAIN"/>
    <property type="match status" value="1"/>
</dbReference>
<protein>
    <recommendedName>
        <fullName evidence="2">PH domain-containing protein</fullName>
    </recommendedName>
</protein>
<sequence>MMKQSSFSSRTSHHSTSGNSSNNLFSGMLMRRSEGIFFSSRKRFWCVLHADGILEFYQDSSEAPSEVIEVTSFADHNMNPLIKLSDVEICITYVKHKSPLEKLHGGMKCVRDAMGKRHYVPEKNKHEQHPQDDERDGVTHTFARTSSSVKDAMGVSHALPDHPLQRSASSSFAKRAVIRDALGRKHELPAHPIRKKNLQHAKESVVVDAMGNKHRVGGAPKEDVLVLQAESAAIKETWLEALEQAMDSE</sequence>
<accession>A0A7S0DZS1</accession>
<dbReference type="InterPro" id="IPR011993">
    <property type="entry name" value="PH-like_dom_sf"/>
</dbReference>
<name>A0A7S0DZS1_9CRYP</name>
<dbReference type="AlphaFoldDB" id="A0A7S0DZS1"/>
<dbReference type="Gene3D" id="2.30.29.30">
    <property type="entry name" value="Pleckstrin-homology domain (PH domain)/Phosphotyrosine-binding domain (PTB)"/>
    <property type="match status" value="1"/>
</dbReference>
<proteinExistence type="predicted"/>
<dbReference type="SUPFAM" id="SSF50729">
    <property type="entry name" value="PH domain-like"/>
    <property type="match status" value="1"/>
</dbReference>
<gene>
    <name evidence="3" type="ORF">HPHI1048_LOCUS2984</name>
</gene>
<evidence type="ECO:0000259" key="2">
    <source>
        <dbReference type="PROSITE" id="PS50003"/>
    </source>
</evidence>
<reference evidence="3" key="1">
    <citation type="submission" date="2021-01" db="EMBL/GenBank/DDBJ databases">
        <authorList>
            <person name="Corre E."/>
            <person name="Pelletier E."/>
            <person name="Niang G."/>
            <person name="Scheremetjew M."/>
            <person name="Finn R."/>
            <person name="Kale V."/>
            <person name="Holt S."/>
            <person name="Cochrane G."/>
            <person name="Meng A."/>
            <person name="Brown T."/>
            <person name="Cohen L."/>
        </authorList>
    </citation>
    <scope>NUCLEOTIDE SEQUENCE</scope>
    <source>
        <strain evidence="3">CCMP325</strain>
    </source>
</reference>
<organism evidence="3">
    <name type="scientific">Hanusia phi</name>
    <dbReference type="NCBI Taxonomy" id="3032"/>
    <lineage>
        <taxon>Eukaryota</taxon>
        <taxon>Cryptophyceae</taxon>
        <taxon>Pyrenomonadales</taxon>
        <taxon>Geminigeraceae</taxon>
        <taxon>Hanusia</taxon>
    </lineage>
</organism>
<feature type="domain" description="PH" evidence="2">
    <location>
        <begin position="22"/>
        <end position="247"/>
    </location>
</feature>
<evidence type="ECO:0000256" key="1">
    <source>
        <dbReference type="SAM" id="MobiDB-lite"/>
    </source>
</evidence>
<evidence type="ECO:0000313" key="3">
    <source>
        <dbReference type="EMBL" id="CAD8470377.1"/>
    </source>
</evidence>